<dbReference type="Pfam" id="PF26350">
    <property type="entry name" value="DUF8090"/>
    <property type="match status" value="1"/>
</dbReference>
<dbReference type="GO" id="GO:0004386">
    <property type="term" value="F:helicase activity"/>
    <property type="evidence" value="ECO:0007669"/>
    <property type="project" value="UniProtKB-KW"/>
</dbReference>
<dbReference type="Proteomes" id="UP000029080">
    <property type="component" value="Unassembled WGS sequence"/>
</dbReference>
<dbReference type="InterPro" id="IPR014001">
    <property type="entry name" value="Helicase_ATP-bd"/>
</dbReference>
<dbReference type="GO" id="GO:0003677">
    <property type="term" value="F:DNA binding"/>
    <property type="evidence" value="ECO:0007669"/>
    <property type="project" value="InterPro"/>
</dbReference>
<feature type="compositionally biased region" description="Polar residues" evidence="1">
    <location>
        <begin position="1"/>
        <end position="20"/>
    </location>
</feature>
<dbReference type="AlphaFoldDB" id="A0A087EI45"/>
<dbReference type="SMART" id="SM00487">
    <property type="entry name" value="DEXDc"/>
    <property type="match status" value="1"/>
</dbReference>
<evidence type="ECO:0000313" key="2">
    <source>
        <dbReference type="EMBL" id="KFJ07446.1"/>
    </source>
</evidence>
<dbReference type="EC" id="3.1.21.3" evidence="2"/>
<gene>
    <name evidence="2" type="ORF">BITS_0684</name>
</gene>
<dbReference type="REBASE" id="384976">
    <property type="entry name" value="Bts13495ORF684P"/>
</dbReference>
<dbReference type="PROSITE" id="PS51192">
    <property type="entry name" value="HELICASE_ATP_BIND_1"/>
    <property type="match status" value="1"/>
</dbReference>
<dbReference type="PROSITE" id="PS51194">
    <property type="entry name" value="HELICASE_CTER"/>
    <property type="match status" value="1"/>
</dbReference>
<keyword evidence="2" id="KW-0378">Hydrolase</keyword>
<evidence type="ECO:0000313" key="3">
    <source>
        <dbReference type="Proteomes" id="UP000029080"/>
    </source>
</evidence>
<dbReference type="Pfam" id="PF11907">
    <property type="entry name" value="DUF3427"/>
    <property type="match status" value="1"/>
</dbReference>
<keyword evidence="2" id="KW-0547">Nucleotide-binding</keyword>
<dbReference type="RefSeq" id="WP_081693541.1">
    <property type="nucleotide sequence ID" value="NZ_JGZU01000004.1"/>
</dbReference>
<keyword evidence="2" id="KW-0067">ATP-binding</keyword>
<dbReference type="CDD" id="cd18032">
    <property type="entry name" value="DEXHc_RE_I_III_res"/>
    <property type="match status" value="1"/>
</dbReference>
<dbReference type="GO" id="GO:0005524">
    <property type="term" value="F:ATP binding"/>
    <property type="evidence" value="ECO:0007669"/>
    <property type="project" value="InterPro"/>
</dbReference>
<name>A0A087EI45_9BIFI</name>
<dbReference type="InterPro" id="IPR021835">
    <property type="entry name" value="DUF3427"/>
</dbReference>
<dbReference type="Pfam" id="PF04851">
    <property type="entry name" value="ResIII"/>
    <property type="match status" value="1"/>
</dbReference>
<dbReference type="InterPro" id="IPR050742">
    <property type="entry name" value="Helicase_Restrict-Modif_Enz"/>
</dbReference>
<sequence length="1109" mass="125965">MENISTTANSGHIDNGSSDGHFTDITEASPIVAANEQLPDGSLSILEDITSGLVQQRIDASGTYGPRLIANRPGSTMGEAISEELANSNHFDISVAFVSSEAIKTLFEDFRSQSLLHPCQSDSASPDADTKLSILTSHTGSHPSRLITSTKNFFNTPATFWELLRLKDVAHVDVRIWEESAHETVSQSKAAQGQPFHPKGYIFSRHMENGSHYYNLYVGSSNLTGYALNRQREWNLRISSLESGELVSQFREELDSQVANSKPLTEDWIRQYEEDFKKYAPPRKAILREIKSQEIVPNQMQQEALMNLASLRSKGEHRAIIISATGTGKTYLSAFDVRQFKPKRMLYIAQQQQILTKAMESYQTVLGCGSDQLGLFSGTSKQSDRRYVFATIQTLSQPEVLNSFKPDEFDYILVDEVHHSGAASYQRVIDHFKDAKFMLGMTATPERTDGINIFGLFGHNIAYEIRLQKALEADMLCPFHYYGVTEYLGSSDADSSDQSLINISQDMSARDSSQLKYEIQQLATRERVRYIIDKLQQYSPYHQQITGLVFCSTREEARELSRLFNEQVNQQAENRKYRTEAVTGDTPIKDRADAIDRLEQGELDYIFTVDLFNEGIDIPAVNQIIMLRSTQSSIIFTQQLGRGLRKFPHKESVIVIDFIGNYSSNYLIPIALYGNTGDRDIARKNLQRRSIGLSSISFDEIAKDRVLKSLDQADWSEMKKLSEQYRQLRFQLGRIPMLTDVYAHDPSLPVTFASKKGEYLSFVSSRERSLGSGKSSEDENFFDQLEPVTGTETGILKMATELLLPGLRPHELVALDMLCNFAEENIADTSATSWTPSTPVFVETLKQEISLRFPDAFLAQNQIESALHVLDFSYFMAADHTRFGATPLIEVINESGERRIRLSKDFASILMNNRTFRIFFADTLRCGLRYCRDLFKRSQEQQRKLDRGFLYEQKYSLFDVERLLGWQREVNGSSVGGYFCHRETGTMPIFVKYATSQYEDRFLGPQDMFYFSKNGRTPDSPEFIWMKNGLGSEDWADNHFIPLFVMRKEESKEARYYYVGHVASFNDLTLTTKMDADGTRTVNVTTTTLRLAKPLDTELYRHLTGLSTS</sequence>
<organism evidence="2 3">
    <name type="scientific">Bifidobacterium tsurumiense</name>
    <dbReference type="NCBI Taxonomy" id="356829"/>
    <lineage>
        <taxon>Bacteria</taxon>
        <taxon>Bacillati</taxon>
        <taxon>Actinomycetota</taxon>
        <taxon>Actinomycetes</taxon>
        <taxon>Bifidobacteriales</taxon>
        <taxon>Bifidobacteriaceae</taxon>
        <taxon>Bifidobacterium</taxon>
    </lineage>
</organism>
<dbReference type="Gene3D" id="3.40.50.300">
    <property type="entry name" value="P-loop containing nucleotide triphosphate hydrolases"/>
    <property type="match status" value="2"/>
</dbReference>
<keyword evidence="2" id="KW-0347">Helicase</keyword>
<dbReference type="InterPro" id="IPR006935">
    <property type="entry name" value="Helicase/UvrB_N"/>
</dbReference>
<feature type="region of interest" description="Disordered" evidence="1">
    <location>
        <begin position="1"/>
        <end position="22"/>
    </location>
</feature>
<dbReference type="Pfam" id="PF00271">
    <property type="entry name" value="Helicase_C"/>
    <property type="match status" value="1"/>
</dbReference>
<dbReference type="InterPro" id="IPR001650">
    <property type="entry name" value="Helicase_C-like"/>
</dbReference>
<dbReference type="SUPFAM" id="SSF52540">
    <property type="entry name" value="P-loop containing nucleoside triphosphate hydrolases"/>
    <property type="match status" value="1"/>
</dbReference>
<dbReference type="eggNOG" id="COG3886">
    <property type="taxonomic scope" value="Bacteria"/>
</dbReference>
<dbReference type="PANTHER" id="PTHR47396">
    <property type="entry name" value="TYPE I RESTRICTION ENZYME ECOKI R PROTEIN"/>
    <property type="match status" value="1"/>
</dbReference>
<comment type="caution">
    <text evidence="2">The sequence shown here is derived from an EMBL/GenBank/DDBJ whole genome shotgun (WGS) entry which is preliminary data.</text>
</comment>
<dbReference type="eggNOG" id="COG1061">
    <property type="taxonomic scope" value="Bacteria"/>
</dbReference>
<dbReference type="InterPro" id="IPR027417">
    <property type="entry name" value="P-loop_NTPase"/>
</dbReference>
<dbReference type="SMART" id="SM00490">
    <property type="entry name" value="HELICc"/>
    <property type="match status" value="1"/>
</dbReference>
<dbReference type="GO" id="GO:0005829">
    <property type="term" value="C:cytosol"/>
    <property type="evidence" value="ECO:0007669"/>
    <property type="project" value="TreeGrafter"/>
</dbReference>
<dbReference type="InterPro" id="IPR058403">
    <property type="entry name" value="DUF8090"/>
</dbReference>
<protein>
    <submittedName>
        <fullName evidence="2">Putative ATP-dependent helicase</fullName>
        <ecNumber evidence="2">3.1.21.3</ecNumber>
    </submittedName>
</protein>
<dbReference type="OrthoDB" id="9776021at2"/>
<dbReference type="GO" id="GO:0009035">
    <property type="term" value="F:type I site-specific deoxyribonuclease activity"/>
    <property type="evidence" value="ECO:0007669"/>
    <property type="project" value="UniProtKB-EC"/>
</dbReference>
<keyword evidence="3" id="KW-1185">Reference proteome</keyword>
<dbReference type="Gene3D" id="3.30.870.10">
    <property type="entry name" value="Endonuclease Chain A"/>
    <property type="match status" value="1"/>
</dbReference>
<dbReference type="PANTHER" id="PTHR47396:SF1">
    <property type="entry name" value="ATP-DEPENDENT HELICASE IRC3-RELATED"/>
    <property type="match status" value="1"/>
</dbReference>
<dbReference type="CDD" id="cd18799">
    <property type="entry name" value="SF2_C_EcoAI-like"/>
    <property type="match status" value="1"/>
</dbReference>
<reference evidence="2 3" key="1">
    <citation type="submission" date="2014-03" db="EMBL/GenBank/DDBJ databases">
        <title>Genomics of Bifidobacteria.</title>
        <authorList>
            <person name="Ventura M."/>
            <person name="Milani C."/>
            <person name="Lugli G.A."/>
        </authorList>
    </citation>
    <scope>NUCLEOTIDE SEQUENCE [LARGE SCALE GENOMIC DNA]</scope>
    <source>
        <strain evidence="2 3">JCM 13495</strain>
    </source>
</reference>
<dbReference type="EMBL" id="JGZU01000004">
    <property type="protein sequence ID" value="KFJ07446.1"/>
    <property type="molecule type" value="Genomic_DNA"/>
</dbReference>
<evidence type="ECO:0000256" key="1">
    <source>
        <dbReference type="SAM" id="MobiDB-lite"/>
    </source>
</evidence>
<proteinExistence type="predicted"/>
<accession>A0A087EI45</accession>
<dbReference type="STRING" id="356829.BITS_0684"/>